<proteinExistence type="predicted"/>
<evidence type="ECO:0000313" key="2">
    <source>
        <dbReference type="Proteomes" id="UP000789366"/>
    </source>
</evidence>
<dbReference type="Proteomes" id="UP000789366">
    <property type="component" value="Unassembled WGS sequence"/>
</dbReference>
<feature type="non-terminal residue" evidence="1">
    <location>
        <position position="1"/>
    </location>
</feature>
<keyword evidence="2" id="KW-1185">Reference proteome</keyword>
<evidence type="ECO:0000313" key="1">
    <source>
        <dbReference type="EMBL" id="CAG8465191.1"/>
    </source>
</evidence>
<comment type="caution">
    <text evidence="1">The sequence shown here is derived from an EMBL/GenBank/DDBJ whole genome shotgun (WGS) entry which is preliminary data.</text>
</comment>
<reference evidence="1" key="1">
    <citation type="submission" date="2021-06" db="EMBL/GenBank/DDBJ databases">
        <authorList>
            <person name="Kallberg Y."/>
            <person name="Tangrot J."/>
            <person name="Rosling A."/>
        </authorList>
    </citation>
    <scope>NUCLEOTIDE SEQUENCE</scope>
    <source>
        <strain evidence="1">28 12/20/2015</strain>
    </source>
</reference>
<name>A0ACA9KCW5_9GLOM</name>
<protein>
    <submittedName>
        <fullName evidence="1">8314_t:CDS:1</fullName>
    </submittedName>
</protein>
<dbReference type="EMBL" id="CAJVPW010000768">
    <property type="protein sequence ID" value="CAG8465191.1"/>
    <property type="molecule type" value="Genomic_DNA"/>
</dbReference>
<accession>A0ACA9KCW5</accession>
<organism evidence="1 2">
    <name type="scientific">Cetraspora pellucida</name>
    <dbReference type="NCBI Taxonomy" id="1433469"/>
    <lineage>
        <taxon>Eukaryota</taxon>
        <taxon>Fungi</taxon>
        <taxon>Fungi incertae sedis</taxon>
        <taxon>Mucoromycota</taxon>
        <taxon>Glomeromycotina</taxon>
        <taxon>Glomeromycetes</taxon>
        <taxon>Diversisporales</taxon>
        <taxon>Gigasporaceae</taxon>
        <taxon>Cetraspora</taxon>
    </lineage>
</organism>
<sequence>LPIPGERNVLITGALPYVNNVPHLGNVIETEPITDYCSLCTTVYVFFERYSRSRNYNTLFICGTDNYGTATETKAQEEGISCQELCDKYHSLHAKIYK</sequence>
<gene>
    <name evidence="1" type="ORF">SPELUC_LOCUS1439</name>
</gene>